<sequence>MDALIRLIVRRISSAGILVLPFFLLPVLALPVKAAPSMGEMGMGSGASPGSSSPAPTTENAGGIPGTGFAVEGFAGADTSLSGSYKTSSGRTIPYDFGSAPLWGARIGKMIFSPLFFYLTFQQSYFSQNTHTIIGFGGNYDLPSPDSGRFVPYLNATFGASYNTFGGVDAQAGYAWMLGAGVLVPLNSTWQVFLEADAAYETAPLGINTDVGNPPGNVAHVTDTWSVPVMVGVRYAF</sequence>
<proteinExistence type="predicted"/>
<reference evidence="2 3" key="2">
    <citation type="journal article" date="2015" name="Biomed. Res. Int.">
        <title>Effects of Arsenite Resistance on the Growth and Functional Gene Expression of Leptospirillum ferriphilum and Acidithiobacillus thiooxidans in Pure Culture and Coculture.</title>
        <authorList>
            <person name="Jiang H."/>
            <person name="Liang Y."/>
            <person name="Yin H."/>
            <person name="Xiao Y."/>
            <person name="Guo X."/>
            <person name="Xu Y."/>
            <person name="Hu Q."/>
            <person name="Liu H."/>
            <person name="Liu X."/>
        </authorList>
    </citation>
    <scope>NUCLEOTIDE SEQUENCE [LARGE SCALE GENOMIC DNA]</scope>
    <source>
        <strain evidence="2 3">YSK</strain>
    </source>
</reference>
<keyword evidence="3" id="KW-1185">Reference proteome</keyword>
<dbReference type="AlphaFoldDB" id="A0A059XXL1"/>
<name>A0A059XXL1_9BACT</name>
<evidence type="ECO:0000256" key="1">
    <source>
        <dbReference type="SAM" id="MobiDB-lite"/>
    </source>
</evidence>
<evidence type="ECO:0000313" key="2">
    <source>
        <dbReference type="EMBL" id="AIA29967.1"/>
    </source>
</evidence>
<protein>
    <recommendedName>
        <fullName evidence="4">Outer membrane protein beta-barrel domain-containing protein</fullName>
    </recommendedName>
</protein>
<dbReference type="Gene3D" id="2.40.160.20">
    <property type="match status" value="1"/>
</dbReference>
<feature type="region of interest" description="Disordered" evidence="1">
    <location>
        <begin position="43"/>
        <end position="62"/>
    </location>
</feature>
<dbReference type="Proteomes" id="UP000027059">
    <property type="component" value="Chromosome"/>
</dbReference>
<dbReference type="InterPro" id="IPR011250">
    <property type="entry name" value="OMP/PagP_B-barrel"/>
</dbReference>
<dbReference type="EMBL" id="CP007243">
    <property type="protein sequence ID" value="AIA29967.1"/>
    <property type="molecule type" value="Genomic_DNA"/>
</dbReference>
<dbReference type="HOGENOM" id="CLU_1169527_0_0_0"/>
<dbReference type="OrthoDB" id="9892626at2"/>
<dbReference type="RefSeq" id="WP_038504370.1">
    <property type="nucleotide sequence ID" value="NZ_CP007243.1"/>
</dbReference>
<evidence type="ECO:0000313" key="3">
    <source>
        <dbReference type="Proteomes" id="UP000027059"/>
    </source>
</evidence>
<organism evidence="2 3">
    <name type="scientific">Leptospirillum ferriphilum YSK</name>
    <dbReference type="NCBI Taxonomy" id="1441628"/>
    <lineage>
        <taxon>Bacteria</taxon>
        <taxon>Pseudomonadati</taxon>
        <taxon>Nitrospirota</taxon>
        <taxon>Nitrospiria</taxon>
        <taxon>Nitrospirales</taxon>
        <taxon>Nitrospiraceae</taxon>
        <taxon>Leptospirillum</taxon>
    </lineage>
</organism>
<dbReference type="KEGG" id="lfp:Y981_01440"/>
<evidence type="ECO:0008006" key="4">
    <source>
        <dbReference type="Google" id="ProtNLM"/>
    </source>
</evidence>
<reference evidence="3" key="1">
    <citation type="submission" date="2014-02" db="EMBL/GenBank/DDBJ databases">
        <title>Complete genome sequence and comparative genomic analysis of the nitrogen-fixing bacterium Leptospirillum ferriphilum YSK.</title>
        <authorList>
            <person name="Guo X."/>
            <person name="Yin H."/>
            <person name="Liang Y."/>
            <person name="Hu Q."/>
            <person name="Ma L."/>
            <person name="Xiao Y."/>
            <person name="Zhang X."/>
            <person name="Qiu G."/>
            <person name="Liu X."/>
        </authorList>
    </citation>
    <scope>NUCLEOTIDE SEQUENCE [LARGE SCALE GENOMIC DNA]</scope>
    <source>
        <strain evidence="3">YSK</strain>
    </source>
</reference>
<gene>
    <name evidence="2" type="ORF">Y981_01440</name>
</gene>
<accession>A0A059XXL1</accession>
<dbReference type="SUPFAM" id="SSF56925">
    <property type="entry name" value="OMPA-like"/>
    <property type="match status" value="1"/>
</dbReference>